<comment type="caution">
    <text evidence="1">The sequence shown here is derived from an EMBL/GenBank/DDBJ whole genome shotgun (WGS) entry which is preliminary data.</text>
</comment>
<evidence type="ECO:0000313" key="1">
    <source>
        <dbReference type="EMBL" id="KAJ1217884.1"/>
    </source>
</evidence>
<gene>
    <name evidence="1" type="ORF">NDU88_005471</name>
</gene>
<evidence type="ECO:0000313" key="2">
    <source>
        <dbReference type="Proteomes" id="UP001066276"/>
    </source>
</evidence>
<accession>A0AAV7X1A8</accession>
<organism evidence="1 2">
    <name type="scientific">Pleurodeles waltl</name>
    <name type="common">Iberian ribbed newt</name>
    <dbReference type="NCBI Taxonomy" id="8319"/>
    <lineage>
        <taxon>Eukaryota</taxon>
        <taxon>Metazoa</taxon>
        <taxon>Chordata</taxon>
        <taxon>Craniata</taxon>
        <taxon>Vertebrata</taxon>
        <taxon>Euteleostomi</taxon>
        <taxon>Amphibia</taxon>
        <taxon>Batrachia</taxon>
        <taxon>Caudata</taxon>
        <taxon>Salamandroidea</taxon>
        <taxon>Salamandridae</taxon>
        <taxon>Pleurodelinae</taxon>
        <taxon>Pleurodeles</taxon>
    </lineage>
</organism>
<name>A0AAV7X1A8_PLEWA</name>
<proteinExistence type="predicted"/>
<dbReference type="Proteomes" id="UP001066276">
    <property type="component" value="Chromosome 1_1"/>
</dbReference>
<sequence length="71" mass="7464">MSALSGAPTALTARWRVTGALCDARGYWGCETLVPSGSLLLCPVPHAWRSTANGGPVPWGRGVAWPRADVM</sequence>
<dbReference type="AlphaFoldDB" id="A0AAV7X1A8"/>
<keyword evidence="2" id="KW-1185">Reference proteome</keyword>
<dbReference type="EMBL" id="JANPWB010000001">
    <property type="protein sequence ID" value="KAJ1217884.1"/>
    <property type="molecule type" value="Genomic_DNA"/>
</dbReference>
<protein>
    <submittedName>
        <fullName evidence="1">Uncharacterized protein</fullName>
    </submittedName>
</protein>
<reference evidence="1" key="1">
    <citation type="journal article" date="2022" name="bioRxiv">
        <title>Sequencing and chromosome-scale assembly of the giantPleurodeles waltlgenome.</title>
        <authorList>
            <person name="Brown T."/>
            <person name="Elewa A."/>
            <person name="Iarovenko S."/>
            <person name="Subramanian E."/>
            <person name="Araus A.J."/>
            <person name="Petzold A."/>
            <person name="Susuki M."/>
            <person name="Suzuki K.-i.T."/>
            <person name="Hayashi T."/>
            <person name="Toyoda A."/>
            <person name="Oliveira C."/>
            <person name="Osipova E."/>
            <person name="Leigh N.D."/>
            <person name="Simon A."/>
            <person name="Yun M.H."/>
        </authorList>
    </citation>
    <scope>NUCLEOTIDE SEQUENCE</scope>
    <source>
        <strain evidence="1">20211129_DDA</strain>
        <tissue evidence="1">Liver</tissue>
    </source>
</reference>